<gene>
    <name evidence="2" type="ORF">FKW44_015943</name>
</gene>
<evidence type="ECO:0000256" key="1">
    <source>
        <dbReference type="SAM" id="MobiDB-lite"/>
    </source>
</evidence>
<organism evidence="2 3">
    <name type="scientific">Caligus rogercresseyi</name>
    <name type="common">Sea louse</name>
    <dbReference type="NCBI Taxonomy" id="217165"/>
    <lineage>
        <taxon>Eukaryota</taxon>
        <taxon>Metazoa</taxon>
        <taxon>Ecdysozoa</taxon>
        <taxon>Arthropoda</taxon>
        <taxon>Crustacea</taxon>
        <taxon>Multicrustacea</taxon>
        <taxon>Hexanauplia</taxon>
        <taxon>Copepoda</taxon>
        <taxon>Siphonostomatoida</taxon>
        <taxon>Caligidae</taxon>
        <taxon>Caligus</taxon>
    </lineage>
</organism>
<reference evidence="3" key="1">
    <citation type="submission" date="2021-01" db="EMBL/GenBank/DDBJ databases">
        <title>Caligus Genome Assembly.</title>
        <authorList>
            <person name="Gallardo-Escarate C."/>
        </authorList>
    </citation>
    <scope>NUCLEOTIDE SEQUENCE [LARGE SCALE GENOMIC DNA]</scope>
</reference>
<accession>A0A7T8H114</accession>
<feature type="compositionally biased region" description="Basic residues" evidence="1">
    <location>
        <begin position="69"/>
        <end position="78"/>
    </location>
</feature>
<dbReference type="EMBL" id="CP045899">
    <property type="protein sequence ID" value="QQP41537.1"/>
    <property type="molecule type" value="Genomic_DNA"/>
</dbReference>
<dbReference type="AlphaFoldDB" id="A0A7T8H114"/>
<sequence>MDRNRGCPPGIVRSEPLRPPLPPGFYDGPPHAPHHHHYLREVEDCSCTSASEDEEGRIHDERPRNSSQHPKKKCQLIR</sequence>
<dbReference type="Proteomes" id="UP000595437">
    <property type="component" value="Chromosome 10"/>
</dbReference>
<feature type="region of interest" description="Disordered" evidence="1">
    <location>
        <begin position="49"/>
        <end position="78"/>
    </location>
</feature>
<feature type="region of interest" description="Disordered" evidence="1">
    <location>
        <begin position="1"/>
        <end position="35"/>
    </location>
</feature>
<evidence type="ECO:0000313" key="2">
    <source>
        <dbReference type="EMBL" id="QQP41537.1"/>
    </source>
</evidence>
<keyword evidence="3" id="KW-1185">Reference proteome</keyword>
<name>A0A7T8H114_CALRO</name>
<evidence type="ECO:0000313" key="3">
    <source>
        <dbReference type="Proteomes" id="UP000595437"/>
    </source>
</evidence>
<protein>
    <submittedName>
        <fullName evidence="2">Uncharacterized protein</fullName>
    </submittedName>
</protein>
<proteinExistence type="predicted"/>